<reference evidence="3 4" key="1">
    <citation type="submission" date="2020-06" db="EMBL/GenBank/DDBJ databases">
        <title>Altererythrobacter sp. HHU K3-1.</title>
        <authorList>
            <person name="Zhang D."/>
            <person name="Xue H."/>
        </authorList>
    </citation>
    <scope>NUCLEOTIDE SEQUENCE [LARGE SCALE GENOMIC DNA]</scope>
    <source>
        <strain evidence="3 4">HHU K3-1</strain>
    </source>
</reference>
<proteinExistence type="inferred from homology"/>
<dbReference type="InterPro" id="IPR011009">
    <property type="entry name" value="Kinase-like_dom_sf"/>
</dbReference>
<comment type="caution">
    <text evidence="3">The sequence shown here is derived from an EMBL/GenBank/DDBJ whole genome shotgun (WGS) entry which is preliminary data.</text>
</comment>
<dbReference type="EMBL" id="JABWGV010000001">
    <property type="protein sequence ID" value="NVD44209.1"/>
    <property type="molecule type" value="Genomic_DNA"/>
</dbReference>
<keyword evidence="2" id="KW-0808">Transferase</keyword>
<sequence length="267" mass="29180">MAAIEDLAKRLTGQAVTSVERFAGGDISGASKVKLADGTMIVAKSGPVVAEESRMLEAMRRAGAPVPRVLACENDVLLIDYVTGAGALSGDAWISLAEALTKLRQPTRAQYGWNEDYALRHVAVENDRAEDWPTFWAERRLLCHVPHLESALARRIEALAKSLPDLLPASPPAALLHGDLWGGNILVSGKNISLIDPNAYYGDREVDAATLTVFDSPAQAFFDALDLEPGWEKRQPIYRLWIWLIHVRLFGGGYEGSAMRDLDTLGF</sequence>
<comment type="similarity">
    <text evidence="1 2">Belongs to the fructosamine kinase family.</text>
</comment>
<evidence type="ECO:0000313" key="3">
    <source>
        <dbReference type="EMBL" id="NVD44209.1"/>
    </source>
</evidence>
<dbReference type="Gene3D" id="3.30.200.20">
    <property type="entry name" value="Phosphorylase Kinase, domain 1"/>
    <property type="match status" value="1"/>
</dbReference>
<dbReference type="InterPro" id="IPR016477">
    <property type="entry name" value="Fructo-/Ketosamine-3-kinase"/>
</dbReference>
<evidence type="ECO:0000313" key="4">
    <source>
        <dbReference type="Proteomes" id="UP000561438"/>
    </source>
</evidence>
<dbReference type="PANTHER" id="PTHR12149">
    <property type="entry name" value="FRUCTOSAMINE 3 KINASE-RELATED PROTEIN"/>
    <property type="match status" value="1"/>
</dbReference>
<dbReference type="PIRSF" id="PIRSF006221">
    <property type="entry name" value="Ketosamine-3-kinase"/>
    <property type="match status" value="1"/>
</dbReference>
<dbReference type="Pfam" id="PF03881">
    <property type="entry name" value="Fructosamin_kin"/>
    <property type="match status" value="1"/>
</dbReference>
<dbReference type="Gene3D" id="1.20.1270.240">
    <property type="match status" value="1"/>
</dbReference>
<keyword evidence="4" id="KW-1185">Reference proteome</keyword>
<dbReference type="RefSeq" id="WP_176266473.1">
    <property type="nucleotide sequence ID" value="NZ_JABWGV010000001.1"/>
</dbReference>
<keyword evidence="2 3" id="KW-0418">Kinase</keyword>
<dbReference type="Proteomes" id="UP000561438">
    <property type="component" value="Unassembled WGS sequence"/>
</dbReference>
<dbReference type="Gene3D" id="1.10.510.10">
    <property type="entry name" value="Transferase(Phosphotransferase) domain 1"/>
    <property type="match status" value="1"/>
</dbReference>
<dbReference type="GO" id="GO:0016301">
    <property type="term" value="F:kinase activity"/>
    <property type="evidence" value="ECO:0007669"/>
    <property type="project" value="UniProtKB-UniRule"/>
</dbReference>
<dbReference type="SUPFAM" id="SSF56112">
    <property type="entry name" value="Protein kinase-like (PK-like)"/>
    <property type="match status" value="1"/>
</dbReference>
<dbReference type="AlphaFoldDB" id="A0A850HAW2"/>
<accession>A0A850HAW2</accession>
<gene>
    <name evidence="3" type="ORF">HUV48_04150</name>
</gene>
<evidence type="ECO:0000256" key="1">
    <source>
        <dbReference type="ARBA" id="ARBA00009460"/>
    </source>
</evidence>
<evidence type="ECO:0000256" key="2">
    <source>
        <dbReference type="PIRNR" id="PIRNR006221"/>
    </source>
</evidence>
<dbReference type="PANTHER" id="PTHR12149:SF8">
    <property type="entry name" value="PROTEIN-RIBULOSAMINE 3-KINASE"/>
    <property type="match status" value="1"/>
</dbReference>
<name>A0A850HAW2_9SPHN</name>
<organism evidence="3 4">
    <name type="scientific">Qipengyuania atrilutea</name>
    <dbReference type="NCBI Taxonomy" id="2744473"/>
    <lineage>
        <taxon>Bacteria</taxon>
        <taxon>Pseudomonadati</taxon>
        <taxon>Pseudomonadota</taxon>
        <taxon>Alphaproteobacteria</taxon>
        <taxon>Sphingomonadales</taxon>
        <taxon>Erythrobacteraceae</taxon>
        <taxon>Qipengyuania</taxon>
    </lineage>
</organism>
<protein>
    <submittedName>
        <fullName evidence="3">Fructosamine kinase family protein</fullName>
    </submittedName>
</protein>